<proteinExistence type="inferred from homology"/>
<dbReference type="AlphaFoldDB" id="A0A8T0DGZ2"/>
<feature type="non-terminal residue" evidence="10">
    <location>
        <position position="228"/>
    </location>
</feature>
<evidence type="ECO:0000256" key="7">
    <source>
        <dbReference type="ARBA" id="ARBA00040047"/>
    </source>
</evidence>
<comment type="subcellular location">
    <subcellularLocation>
        <location evidence="1">Membrane</location>
        <topology evidence="1">Peripheral membrane protein</topology>
    </subcellularLocation>
</comment>
<evidence type="ECO:0000313" key="11">
    <source>
        <dbReference type="Proteomes" id="UP000699462"/>
    </source>
</evidence>
<organism evidence="10 11">
    <name type="scientific">Paragonimus westermani</name>
    <dbReference type="NCBI Taxonomy" id="34504"/>
    <lineage>
        <taxon>Eukaryota</taxon>
        <taxon>Metazoa</taxon>
        <taxon>Spiralia</taxon>
        <taxon>Lophotrochozoa</taxon>
        <taxon>Platyhelminthes</taxon>
        <taxon>Trematoda</taxon>
        <taxon>Digenea</taxon>
        <taxon>Plagiorchiida</taxon>
        <taxon>Troglotremata</taxon>
        <taxon>Troglotrematidae</taxon>
        <taxon>Paragonimus</taxon>
    </lineage>
</organism>
<dbReference type="EMBL" id="JTDF01005463">
    <property type="protein sequence ID" value="KAF8566204.1"/>
    <property type="molecule type" value="Genomic_DNA"/>
</dbReference>
<accession>A0A8T0DGZ2</accession>
<evidence type="ECO:0000256" key="9">
    <source>
        <dbReference type="SAM" id="MobiDB-lite"/>
    </source>
</evidence>
<dbReference type="PANTHER" id="PTHR13768:SF2">
    <property type="entry name" value="GAMMA-SOLUBLE NSF ATTACHMENT PROTEIN"/>
    <property type="match status" value="1"/>
</dbReference>
<keyword evidence="3" id="KW-0813">Transport</keyword>
<keyword evidence="11" id="KW-1185">Reference proteome</keyword>
<dbReference type="OrthoDB" id="26569at2759"/>
<dbReference type="GO" id="GO:0016192">
    <property type="term" value="P:vesicle-mediated transport"/>
    <property type="evidence" value="ECO:0007669"/>
    <property type="project" value="UniProtKB-KW"/>
</dbReference>
<keyword evidence="6" id="KW-0472">Membrane</keyword>
<dbReference type="GO" id="GO:0006886">
    <property type="term" value="P:intracellular protein transport"/>
    <property type="evidence" value="ECO:0007669"/>
    <property type="project" value="InterPro"/>
</dbReference>
<evidence type="ECO:0000256" key="3">
    <source>
        <dbReference type="ARBA" id="ARBA00022448"/>
    </source>
</evidence>
<evidence type="ECO:0000256" key="4">
    <source>
        <dbReference type="ARBA" id="ARBA00022892"/>
    </source>
</evidence>
<sequence length="228" mass="25070">ALDKPLPVRAAEFYESAADACQVEDKYHEAADHFNSAARVWVRLHRFEKAEKALRCYVDCVQLGNPDSAGATIGGFSDSSAVPKLCARAVVVLVLIKLHLGDEVAAEKVYSEAVAKWCFLETDENHSVKQLISAYEDRDPDAFAVATKASCFRLLDLDYVRLVKEIKVALSRESKAKERQSEAHSSTSPGSLEHGLPSKNDSAQVSSAHIPTSEAFEDKEDEIEEDIC</sequence>
<dbReference type="SUPFAM" id="SSF48452">
    <property type="entry name" value="TPR-like"/>
    <property type="match status" value="1"/>
</dbReference>
<dbReference type="GO" id="GO:0005774">
    <property type="term" value="C:vacuolar membrane"/>
    <property type="evidence" value="ECO:0007669"/>
    <property type="project" value="TreeGrafter"/>
</dbReference>
<dbReference type="Proteomes" id="UP000699462">
    <property type="component" value="Unassembled WGS sequence"/>
</dbReference>
<dbReference type="PANTHER" id="PTHR13768">
    <property type="entry name" value="SOLUBLE NSF ATTACHMENT PROTEIN SNAP"/>
    <property type="match status" value="1"/>
</dbReference>
<reference evidence="10 11" key="1">
    <citation type="submission" date="2019-07" db="EMBL/GenBank/DDBJ databases">
        <title>Annotation for the trematode Paragonimus westermani.</title>
        <authorList>
            <person name="Choi Y.-J."/>
        </authorList>
    </citation>
    <scope>NUCLEOTIDE SEQUENCE [LARGE SCALE GENOMIC DNA]</scope>
    <source>
        <strain evidence="10">180907_Pwestermani</strain>
    </source>
</reference>
<evidence type="ECO:0000256" key="6">
    <source>
        <dbReference type="ARBA" id="ARBA00023136"/>
    </source>
</evidence>
<comment type="caution">
    <text evidence="10">The sequence shown here is derived from an EMBL/GenBank/DDBJ whole genome shotgun (WGS) entry which is preliminary data.</text>
</comment>
<protein>
    <recommendedName>
        <fullName evidence="7">Gamma-soluble NSF attachment protein</fullName>
    </recommendedName>
    <alternativeName>
        <fullName evidence="8">N-ethylmaleimide-sensitive factor attachment protein gamma</fullName>
    </alternativeName>
</protein>
<dbReference type="GO" id="GO:0019905">
    <property type="term" value="F:syntaxin binding"/>
    <property type="evidence" value="ECO:0007669"/>
    <property type="project" value="TreeGrafter"/>
</dbReference>
<evidence type="ECO:0000256" key="1">
    <source>
        <dbReference type="ARBA" id="ARBA00004170"/>
    </source>
</evidence>
<evidence type="ECO:0000256" key="8">
    <source>
        <dbReference type="ARBA" id="ARBA00042485"/>
    </source>
</evidence>
<comment type="similarity">
    <text evidence="2">Belongs to the SNAP family.</text>
</comment>
<dbReference type="InterPro" id="IPR000744">
    <property type="entry name" value="NSF_attach"/>
</dbReference>
<dbReference type="InterPro" id="IPR011990">
    <property type="entry name" value="TPR-like_helical_dom_sf"/>
</dbReference>
<evidence type="ECO:0000256" key="2">
    <source>
        <dbReference type="ARBA" id="ARBA00010050"/>
    </source>
</evidence>
<gene>
    <name evidence="10" type="ORF">P879_05100</name>
</gene>
<evidence type="ECO:0000313" key="10">
    <source>
        <dbReference type="EMBL" id="KAF8566204.1"/>
    </source>
</evidence>
<keyword evidence="4" id="KW-0931">ER-Golgi transport</keyword>
<feature type="compositionally biased region" description="Polar residues" evidence="9">
    <location>
        <begin position="199"/>
        <end position="210"/>
    </location>
</feature>
<name>A0A8T0DGZ2_9TREM</name>
<feature type="compositionally biased region" description="Acidic residues" evidence="9">
    <location>
        <begin position="215"/>
        <end position="228"/>
    </location>
</feature>
<feature type="region of interest" description="Disordered" evidence="9">
    <location>
        <begin position="174"/>
        <end position="228"/>
    </location>
</feature>
<dbReference type="Gene3D" id="1.25.40.10">
    <property type="entry name" value="Tetratricopeptide repeat domain"/>
    <property type="match status" value="1"/>
</dbReference>
<dbReference type="GO" id="GO:0031201">
    <property type="term" value="C:SNARE complex"/>
    <property type="evidence" value="ECO:0007669"/>
    <property type="project" value="TreeGrafter"/>
</dbReference>
<dbReference type="GO" id="GO:0005483">
    <property type="term" value="F:soluble NSF attachment protein activity"/>
    <property type="evidence" value="ECO:0007669"/>
    <property type="project" value="TreeGrafter"/>
</dbReference>
<evidence type="ECO:0000256" key="5">
    <source>
        <dbReference type="ARBA" id="ARBA00022927"/>
    </source>
</evidence>
<keyword evidence="5" id="KW-0653">Protein transport</keyword>